<dbReference type="HOGENOM" id="CLU_1327834_0_0_1"/>
<dbReference type="EMBL" id="ACPB03002417">
    <property type="status" value="NOT_ANNOTATED_CDS"/>
    <property type="molecule type" value="Genomic_DNA"/>
</dbReference>
<organism evidence="1 2">
    <name type="scientific">Rhodnius prolixus</name>
    <name type="common">Triatomid bug</name>
    <dbReference type="NCBI Taxonomy" id="13249"/>
    <lineage>
        <taxon>Eukaryota</taxon>
        <taxon>Metazoa</taxon>
        <taxon>Ecdysozoa</taxon>
        <taxon>Arthropoda</taxon>
        <taxon>Hexapoda</taxon>
        <taxon>Insecta</taxon>
        <taxon>Pterygota</taxon>
        <taxon>Neoptera</taxon>
        <taxon>Paraneoptera</taxon>
        <taxon>Hemiptera</taxon>
        <taxon>Heteroptera</taxon>
        <taxon>Panheteroptera</taxon>
        <taxon>Cimicomorpha</taxon>
        <taxon>Reduviidae</taxon>
        <taxon>Triatominae</taxon>
        <taxon>Rhodnius</taxon>
    </lineage>
</organism>
<sequence>MCSPKKLTINLAIESIDSLKKRASMIKNIECPTKRSRDPCVKQSQVIPAPIRRIVKKQIEICKCPTVEFVCPPVPCVCPPCPICPTPAERLKSYLKTGLKLTALYVMVNFMSDEFTPKHQEIRSWKIKARKIRRLPEKRLLLGVQSVLFFGSFRWTVDQHLWGTADHTSNLTNYYVSIVNAILHGEQENSELKAVSDLFNCGLYFFH</sequence>
<dbReference type="AlphaFoldDB" id="T1I3B9"/>
<dbReference type="VEuPathDB" id="VectorBase:RPRC010788"/>
<dbReference type="EnsemblMetazoa" id="RPRC010788-RA">
    <property type="protein sequence ID" value="RPRC010788-PA"/>
    <property type="gene ID" value="RPRC010788"/>
</dbReference>
<dbReference type="InParanoid" id="T1I3B9"/>
<keyword evidence="2" id="KW-1185">Reference proteome</keyword>
<name>T1I3B9_RHOPR</name>
<protein>
    <submittedName>
        <fullName evidence="1">Uncharacterized protein</fullName>
    </submittedName>
</protein>
<evidence type="ECO:0000313" key="1">
    <source>
        <dbReference type="EnsemblMetazoa" id="RPRC010788-PA"/>
    </source>
</evidence>
<accession>T1I3B9</accession>
<dbReference type="Proteomes" id="UP000015103">
    <property type="component" value="Unassembled WGS sequence"/>
</dbReference>
<reference evidence="1" key="1">
    <citation type="submission" date="2015-05" db="UniProtKB">
        <authorList>
            <consortium name="EnsemblMetazoa"/>
        </authorList>
    </citation>
    <scope>IDENTIFICATION</scope>
</reference>
<proteinExistence type="predicted"/>
<evidence type="ECO:0000313" key="2">
    <source>
        <dbReference type="Proteomes" id="UP000015103"/>
    </source>
</evidence>